<dbReference type="Proteomes" id="UP000050514">
    <property type="component" value="Unassembled WGS sequence"/>
</dbReference>
<name>A0A0P6XGZ9_9CHLR</name>
<keyword evidence="2" id="KW-1185">Reference proteome</keyword>
<comment type="caution">
    <text evidence="1">The sequence shown here is derived from an EMBL/GenBank/DDBJ whole genome shotgun (WGS) entry which is preliminary data.</text>
</comment>
<proteinExistence type="predicted"/>
<accession>A0A0P6XGZ9</accession>
<gene>
    <name evidence="1" type="ORF">AC812_12545</name>
</gene>
<dbReference type="RefSeq" id="WP_061918985.1">
    <property type="nucleotide sequence ID" value="NZ_DF967971.1"/>
</dbReference>
<dbReference type="AlphaFoldDB" id="A0A0P6XGZ9"/>
<evidence type="ECO:0000313" key="2">
    <source>
        <dbReference type="Proteomes" id="UP000050514"/>
    </source>
</evidence>
<dbReference type="EMBL" id="LGHJ01000017">
    <property type="protein sequence ID" value="KPL74612.1"/>
    <property type="molecule type" value="Genomic_DNA"/>
</dbReference>
<evidence type="ECO:0000313" key="1">
    <source>
        <dbReference type="EMBL" id="KPL74612.1"/>
    </source>
</evidence>
<protein>
    <recommendedName>
        <fullName evidence="3">Ribbon-helix-helix protein, CopG family</fullName>
    </recommendedName>
</protein>
<organism evidence="1 2">
    <name type="scientific">Bellilinea caldifistulae</name>
    <dbReference type="NCBI Taxonomy" id="360411"/>
    <lineage>
        <taxon>Bacteria</taxon>
        <taxon>Bacillati</taxon>
        <taxon>Chloroflexota</taxon>
        <taxon>Anaerolineae</taxon>
        <taxon>Anaerolineales</taxon>
        <taxon>Anaerolineaceae</taxon>
        <taxon>Bellilinea</taxon>
    </lineage>
</organism>
<sequence>MPKTNSAKKPVRSFRISPEGVSQLRAMASVMGRSESDVIEVALDRMYREEIRYNRVLREGARPEDQYQMNQEN</sequence>
<reference evidence="1 2" key="1">
    <citation type="submission" date="2015-07" db="EMBL/GenBank/DDBJ databases">
        <title>Draft genome of Bellilinea caldifistulae DSM 17877.</title>
        <authorList>
            <person name="Hemp J."/>
            <person name="Ward L.M."/>
            <person name="Pace L.A."/>
            <person name="Fischer W.W."/>
        </authorList>
    </citation>
    <scope>NUCLEOTIDE SEQUENCE [LARGE SCALE GENOMIC DNA]</scope>
    <source>
        <strain evidence="1 2">GOMI-1</strain>
    </source>
</reference>
<evidence type="ECO:0008006" key="3">
    <source>
        <dbReference type="Google" id="ProtNLM"/>
    </source>
</evidence>
<dbReference type="OrthoDB" id="166157at2"/>